<keyword evidence="5" id="KW-1185">Reference proteome</keyword>
<dbReference type="EMBL" id="JBJQND010000019">
    <property type="protein sequence ID" value="KAL3832728.1"/>
    <property type="molecule type" value="Genomic_DNA"/>
</dbReference>
<evidence type="ECO:0000313" key="4">
    <source>
        <dbReference type="EMBL" id="KAL3832728.1"/>
    </source>
</evidence>
<dbReference type="Proteomes" id="UP001634394">
    <property type="component" value="Unassembled WGS sequence"/>
</dbReference>
<keyword evidence="1" id="KW-1015">Disulfide bond</keyword>
<evidence type="ECO:0000256" key="2">
    <source>
        <dbReference type="SAM" id="SignalP"/>
    </source>
</evidence>
<evidence type="ECO:0000313" key="5">
    <source>
        <dbReference type="Proteomes" id="UP001634394"/>
    </source>
</evidence>
<comment type="caution">
    <text evidence="4">The sequence shown here is derived from an EMBL/GenBank/DDBJ whole genome shotgun (WGS) entry which is preliminary data.</text>
</comment>
<feature type="signal peptide" evidence="2">
    <location>
        <begin position="1"/>
        <end position="26"/>
    </location>
</feature>
<dbReference type="Pfam" id="PF00147">
    <property type="entry name" value="Fibrinogen_C"/>
    <property type="match status" value="1"/>
</dbReference>
<sequence>MLCIIALFHLPTIIILTIHFGMPCYCNPVFHDKVQSTYKSGSNPIVDLTKQLLHGQFKQIFENDSRILLDNRDKHMIARLENVSNEHVPRDCMDIQLMGHNKTGIYMIYPTGTMGFSVRCDMDTDGGSWTVLQRRFDGSVNFARGWTEYQVGFGNMEGEFWLGNQQIHMLTSQGWYELRIDMRRTNMHRFYAKYNVFSVASLNDRYRLIVDGFSGTGGDSLYVHSGYSFSTIDSDSDSFSGNCALAYQGGWWYSACHWSNLNGVYGSQQYGTGLNWYTTTGYYESLSFTEMKTRRWVSK</sequence>
<evidence type="ECO:0000256" key="1">
    <source>
        <dbReference type="ARBA" id="ARBA00023157"/>
    </source>
</evidence>
<dbReference type="PROSITE" id="PS00514">
    <property type="entry name" value="FIBRINOGEN_C_1"/>
    <property type="match status" value="1"/>
</dbReference>
<dbReference type="FunFam" id="3.90.215.10:FF:000001">
    <property type="entry name" value="Tenascin isoform 1"/>
    <property type="match status" value="1"/>
</dbReference>
<dbReference type="InterPro" id="IPR002181">
    <property type="entry name" value="Fibrinogen_a/b/g_C_dom"/>
</dbReference>
<keyword evidence="2" id="KW-0732">Signal</keyword>
<proteinExistence type="predicted"/>
<dbReference type="SUPFAM" id="SSF56496">
    <property type="entry name" value="Fibrinogen C-terminal domain-like"/>
    <property type="match status" value="1"/>
</dbReference>
<dbReference type="InterPro" id="IPR050373">
    <property type="entry name" value="Fibrinogen_C-term_domain"/>
</dbReference>
<dbReference type="NCBIfam" id="NF040941">
    <property type="entry name" value="GGGWT_bact"/>
    <property type="match status" value="1"/>
</dbReference>
<reference evidence="4 5" key="1">
    <citation type="submission" date="2024-11" db="EMBL/GenBank/DDBJ databases">
        <title>Chromosome-level genome assembly of the freshwater bivalve Anodonta woodiana.</title>
        <authorList>
            <person name="Chen X."/>
        </authorList>
    </citation>
    <scope>NUCLEOTIDE SEQUENCE [LARGE SCALE GENOMIC DNA]</scope>
    <source>
        <strain evidence="4">MN2024</strain>
        <tissue evidence="4">Gills</tissue>
    </source>
</reference>
<dbReference type="AlphaFoldDB" id="A0ABD3T8X9"/>
<organism evidence="4 5">
    <name type="scientific">Sinanodonta woodiana</name>
    <name type="common">Chinese pond mussel</name>
    <name type="synonym">Anodonta woodiana</name>
    <dbReference type="NCBI Taxonomy" id="1069815"/>
    <lineage>
        <taxon>Eukaryota</taxon>
        <taxon>Metazoa</taxon>
        <taxon>Spiralia</taxon>
        <taxon>Lophotrochozoa</taxon>
        <taxon>Mollusca</taxon>
        <taxon>Bivalvia</taxon>
        <taxon>Autobranchia</taxon>
        <taxon>Heteroconchia</taxon>
        <taxon>Palaeoheterodonta</taxon>
        <taxon>Unionida</taxon>
        <taxon>Unionoidea</taxon>
        <taxon>Unionidae</taxon>
        <taxon>Unioninae</taxon>
        <taxon>Sinanodonta</taxon>
    </lineage>
</organism>
<feature type="domain" description="Fibrinogen C-terminal" evidence="3">
    <location>
        <begin position="83"/>
        <end position="297"/>
    </location>
</feature>
<dbReference type="PANTHER" id="PTHR19143">
    <property type="entry name" value="FIBRINOGEN/TENASCIN/ANGIOPOEITIN"/>
    <property type="match status" value="1"/>
</dbReference>
<gene>
    <name evidence="4" type="ORF">ACJMK2_024344</name>
</gene>
<dbReference type="PANTHER" id="PTHR19143:SF458">
    <property type="entry name" value="FIBRINOGEN C-TERMINAL DOMAIN-CONTAINING PROTEIN-RELATED"/>
    <property type="match status" value="1"/>
</dbReference>
<dbReference type="InterPro" id="IPR036056">
    <property type="entry name" value="Fibrinogen-like_C"/>
</dbReference>
<dbReference type="PROSITE" id="PS51406">
    <property type="entry name" value="FIBRINOGEN_C_2"/>
    <property type="match status" value="1"/>
</dbReference>
<dbReference type="SMART" id="SM00186">
    <property type="entry name" value="FBG"/>
    <property type="match status" value="1"/>
</dbReference>
<feature type="chain" id="PRO_5044761465" description="Fibrinogen C-terminal domain-containing protein" evidence="2">
    <location>
        <begin position="27"/>
        <end position="299"/>
    </location>
</feature>
<dbReference type="InterPro" id="IPR020837">
    <property type="entry name" value="Fibrinogen_CS"/>
</dbReference>
<evidence type="ECO:0000259" key="3">
    <source>
        <dbReference type="PROSITE" id="PS51406"/>
    </source>
</evidence>
<dbReference type="Gene3D" id="3.90.215.10">
    <property type="entry name" value="Gamma Fibrinogen, chain A, domain 1"/>
    <property type="match status" value="1"/>
</dbReference>
<accession>A0ABD3T8X9</accession>
<dbReference type="InterPro" id="IPR014716">
    <property type="entry name" value="Fibrinogen_a/b/g_C_1"/>
</dbReference>
<dbReference type="CDD" id="cd00087">
    <property type="entry name" value="FReD"/>
    <property type="match status" value="1"/>
</dbReference>
<protein>
    <recommendedName>
        <fullName evidence="3">Fibrinogen C-terminal domain-containing protein</fullName>
    </recommendedName>
</protein>
<name>A0ABD3T8X9_SINWO</name>